<dbReference type="EMBL" id="CP015199">
    <property type="protein sequence ID" value="ANF49818.1"/>
    <property type="molecule type" value="Genomic_DNA"/>
</dbReference>
<dbReference type="Gene3D" id="3.10.450.50">
    <property type="match status" value="1"/>
</dbReference>
<accession>A0A172XS64</accession>
<dbReference type="SUPFAM" id="SSF54427">
    <property type="entry name" value="NTF2-like"/>
    <property type="match status" value="1"/>
</dbReference>
<dbReference type="STRING" id="1685010.A0O34_04360"/>
<dbReference type="Proteomes" id="UP000077824">
    <property type="component" value="Chromosome"/>
</dbReference>
<reference evidence="1 2" key="1">
    <citation type="submission" date="2016-04" db="EMBL/GenBank/DDBJ databases">
        <title>Complete Genome Sequence of Chryseobacterium sp. IHBB 10212.</title>
        <authorList>
            <person name="Pal M."/>
            <person name="Swarnkar M.K."/>
            <person name="Kaushal K."/>
            <person name="Chhibber S."/>
            <person name="Singh A.K."/>
            <person name="Gulati A."/>
        </authorList>
    </citation>
    <scope>NUCLEOTIDE SEQUENCE [LARGE SCALE GENOMIC DNA]</scope>
    <source>
        <strain evidence="1 2">IHBB 10212</strain>
    </source>
</reference>
<dbReference type="InterPro" id="IPR032710">
    <property type="entry name" value="NTF2-like_dom_sf"/>
</dbReference>
<evidence type="ECO:0000313" key="1">
    <source>
        <dbReference type="EMBL" id="ANF49818.1"/>
    </source>
</evidence>
<dbReference type="KEGG" id="chh:A0O34_04360"/>
<organism evidence="1 2">
    <name type="scientific">Chryseobacterium glaciei</name>
    <dbReference type="NCBI Taxonomy" id="1685010"/>
    <lineage>
        <taxon>Bacteria</taxon>
        <taxon>Pseudomonadati</taxon>
        <taxon>Bacteroidota</taxon>
        <taxon>Flavobacteriia</taxon>
        <taxon>Flavobacteriales</taxon>
        <taxon>Weeksellaceae</taxon>
        <taxon>Chryseobacterium group</taxon>
        <taxon>Chryseobacterium</taxon>
    </lineage>
</organism>
<proteinExistence type="predicted"/>
<evidence type="ECO:0000313" key="2">
    <source>
        <dbReference type="Proteomes" id="UP000077824"/>
    </source>
</evidence>
<gene>
    <name evidence="1" type="ORF">A0O34_04360</name>
</gene>
<dbReference type="AlphaFoldDB" id="A0A172XS64"/>
<protein>
    <submittedName>
        <fullName evidence="1">Uncharacterized protein</fullName>
    </submittedName>
</protein>
<sequence length="122" mass="14431">MEIMNCKISHFMKDLNSLKTEQLEKWFTDESIIWIPPSKEISGKNRILALFRAIFRRYENIEWRVSEIFPLGNGKYFYQTNSLGNMSGKGTYKNEICTIIQFSDCGKILYLSDYFKDTKVFN</sequence>
<name>A0A172XS64_9FLAO</name>
<keyword evidence="2" id="KW-1185">Reference proteome</keyword>